<sequence>MRYSGHIAQALYESEINFRIEVLWDAGFD</sequence>
<feature type="non-terminal residue" evidence="1">
    <location>
        <position position="29"/>
    </location>
</feature>
<name>A0A0F8YJT6_9ZZZZ</name>
<dbReference type="AlphaFoldDB" id="A0A0F8YJT6"/>
<protein>
    <submittedName>
        <fullName evidence="1">Uncharacterized protein</fullName>
    </submittedName>
</protein>
<dbReference type="EMBL" id="LAZR01053019">
    <property type="protein sequence ID" value="KKK81678.1"/>
    <property type="molecule type" value="Genomic_DNA"/>
</dbReference>
<comment type="caution">
    <text evidence="1">The sequence shown here is derived from an EMBL/GenBank/DDBJ whole genome shotgun (WGS) entry which is preliminary data.</text>
</comment>
<gene>
    <name evidence="1" type="ORF">LCGC14_2811010</name>
</gene>
<proteinExistence type="predicted"/>
<reference evidence="1" key="1">
    <citation type="journal article" date="2015" name="Nature">
        <title>Complex archaea that bridge the gap between prokaryotes and eukaryotes.</title>
        <authorList>
            <person name="Spang A."/>
            <person name="Saw J.H."/>
            <person name="Jorgensen S.L."/>
            <person name="Zaremba-Niedzwiedzka K."/>
            <person name="Martijn J."/>
            <person name="Lind A.E."/>
            <person name="van Eijk R."/>
            <person name="Schleper C."/>
            <person name="Guy L."/>
            <person name="Ettema T.J."/>
        </authorList>
    </citation>
    <scope>NUCLEOTIDE SEQUENCE</scope>
</reference>
<accession>A0A0F8YJT6</accession>
<evidence type="ECO:0000313" key="1">
    <source>
        <dbReference type="EMBL" id="KKK81678.1"/>
    </source>
</evidence>
<organism evidence="1">
    <name type="scientific">marine sediment metagenome</name>
    <dbReference type="NCBI Taxonomy" id="412755"/>
    <lineage>
        <taxon>unclassified sequences</taxon>
        <taxon>metagenomes</taxon>
        <taxon>ecological metagenomes</taxon>
    </lineage>
</organism>